<organism evidence="1">
    <name type="scientific">marine sediment metagenome</name>
    <dbReference type="NCBI Taxonomy" id="412755"/>
    <lineage>
        <taxon>unclassified sequences</taxon>
        <taxon>metagenomes</taxon>
        <taxon>ecological metagenomes</taxon>
    </lineage>
</organism>
<name>A0A0F9EW08_9ZZZZ</name>
<dbReference type="AlphaFoldDB" id="A0A0F9EW08"/>
<dbReference type="EMBL" id="LAZR01025898">
    <property type="protein sequence ID" value="KKL70416.1"/>
    <property type="molecule type" value="Genomic_DNA"/>
</dbReference>
<protein>
    <submittedName>
        <fullName evidence="1">Uncharacterized protein</fullName>
    </submittedName>
</protein>
<evidence type="ECO:0000313" key="1">
    <source>
        <dbReference type="EMBL" id="KKL70416.1"/>
    </source>
</evidence>
<accession>A0A0F9EW08</accession>
<comment type="caution">
    <text evidence="1">The sequence shown here is derived from an EMBL/GenBank/DDBJ whole genome shotgun (WGS) entry which is preliminary data.</text>
</comment>
<sequence>IETVTELLEFANPHRQEGDTTPFLGNKAALIFENDMATIRLEGAAGFELAASITIEEIIKVMAKEHYLSTHIT</sequence>
<feature type="non-terminal residue" evidence="1">
    <location>
        <position position="1"/>
    </location>
</feature>
<gene>
    <name evidence="1" type="ORF">LCGC14_2105060</name>
</gene>
<reference evidence="1" key="1">
    <citation type="journal article" date="2015" name="Nature">
        <title>Complex archaea that bridge the gap between prokaryotes and eukaryotes.</title>
        <authorList>
            <person name="Spang A."/>
            <person name="Saw J.H."/>
            <person name="Jorgensen S.L."/>
            <person name="Zaremba-Niedzwiedzka K."/>
            <person name="Martijn J."/>
            <person name="Lind A.E."/>
            <person name="van Eijk R."/>
            <person name="Schleper C."/>
            <person name="Guy L."/>
            <person name="Ettema T.J."/>
        </authorList>
    </citation>
    <scope>NUCLEOTIDE SEQUENCE</scope>
</reference>
<proteinExistence type="predicted"/>